<protein>
    <submittedName>
        <fullName evidence="2">Alternative protein KBTBD6</fullName>
    </submittedName>
</protein>
<keyword evidence="1" id="KW-1133">Transmembrane helix</keyword>
<accession>L8ECN4</accession>
<gene>
    <name evidence="2" type="primary">KBTBD6</name>
</gene>
<sequence length="49" mass="5688">MMAFEATSESMFSLKYFSNSDINGYFIMMFVCVLYFSVNHAPVFVFLLP</sequence>
<name>L8ECN4_HUMAN</name>
<reference evidence="2" key="1">
    <citation type="journal article" date="2013" name="PLoS ONE">
        <title>Direct detection of alternative open reading frames translation products in human significantly expands the proteome.</title>
        <authorList>
            <person name="Vanderperre B."/>
            <person name="Lucier J.-F."/>
            <person name="Motard J."/>
            <person name="Tremblay G."/>
            <person name="Vanderperre S."/>
            <person name="Wisztorski M."/>
            <person name="Salzet M."/>
            <person name="Boisvert F.-M."/>
            <person name="Roucou X."/>
        </authorList>
    </citation>
    <scope>NUCLEOTIDE SEQUENCE</scope>
</reference>
<evidence type="ECO:0000313" key="2">
    <source>
        <dbReference type="EMBL" id="CCQ43872.1"/>
    </source>
</evidence>
<proteinExistence type="predicted"/>
<evidence type="ECO:0000256" key="1">
    <source>
        <dbReference type="SAM" id="Phobius"/>
    </source>
</evidence>
<keyword evidence="1" id="KW-0472">Membrane</keyword>
<organism evidence="2">
    <name type="scientific">Homo sapiens</name>
    <name type="common">Human</name>
    <dbReference type="NCBI Taxonomy" id="9606"/>
    <lineage>
        <taxon>Eukaryota</taxon>
        <taxon>Metazoa</taxon>
        <taxon>Chordata</taxon>
        <taxon>Craniata</taxon>
        <taxon>Vertebrata</taxon>
        <taxon>Euteleostomi</taxon>
        <taxon>Mammalia</taxon>
        <taxon>Eutheria</taxon>
        <taxon>Euarchontoglires</taxon>
        <taxon>Primates</taxon>
        <taxon>Haplorrhini</taxon>
        <taxon>Catarrhini</taxon>
        <taxon>Hominidae</taxon>
        <taxon>Homo</taxon>
    </lineage>
</organism>
<keyword evidence="1" id="KW-0812">Transmembrane</keyword>
<dbReference type="EMBL" id="HF584375">
    <property type="protein sequence ID" value="CCQ43872.1"/>
    <property type="molecule type" value="Genomic_DNA"/>
</dbReference>
<dbReference type="AlphaFoldDB" id="L8ECN4"/>
<dbReference type="OrthoDB" id="6359816at2759"/>
<feature type="transmembrane region" description="Helical" evidence="1">
    <location>
        <begin position="25"/>
        <end position="48"/>
    </location>
</feature>